<evidence type="ECO:0008006" key="3">
    <source>
        <dbReference type="Google" id="ProtNLM"/>
    </source>
</evidence>
<dbReference type="AlphaFoldDB" id="A0A1H3NWY3"/>
<accession>A0A1H3NWY3</accession>
<name>A0A1H3NWY3_9RHOB</name>
<sequence length="238" mass="26370">MMEAVGRKKARWLFGARGAKEFVGKTRPQEDLVTSAVFGSVMLLSIADRRAAVDVLLGPDAWKTASFDLAQDIEIHLWPRLKGTDDRPVEPDVLLTCGGRTLVVEVKWHANLSERQIDKQIEVVRRAGRYGEVVASVMLGNAVVETVIAGLPCVARTWRDVSGAVQSHPGTGPGLGRWLRQVDAFLQETDMGRIYRGLPELRHAERAAYRFEKPGHPPWLARPLPTAVPTHYSFGETT</sequence>
<reference evidence="1 2" key="1">
    <citation type="submission" date="2016-10" db="EMBL/GenBank/DDBJ databases">
        <authorList>
            <person name="de Groot N.N."/>
        </authorList>
    </citation>
    <scope>NUCLEOTIDE SEQUENCE [LARGE SCALE GENOMIC DNA]</scope>
    <source>
        <strain evidence="1 2">DSM 26880</strain>
    </source>
</reference>
<dbReference type="Proteomes" id="UP000199286">
    <property type="component" value="Unassembled WGS sequence"/>
</dbReference>
<protein>
    <recommendedName>
        <fullName evidence="3">PD-(D/E)XK nuclease superfamily protein</fullName>
    </recommendedName>
</protein>
<keyword evidence="2" id="KW-1185">Reference proteome</keyword>
<dbReference type="EMBL" id="FNPF01000035">
    <property type="protein sequence ID" value="SDY93361.1"/>
    <property type="molecule type" value="Genomic_DNA"/>
</dbReference>
<evidence type="ECO:0000313" key="1">
    <source>
        <dbReference type="EMBL" id="SDY93361.1"/>
    </source>
</evidence>
<organism evidence="1 2">
    <name type="scientific">Citreimonas salinaria</name>
    <dbReference type="NCBI Taxonomy" id="321339"/>
    <lineage>
        <taxon>Bacteria</taxon>
        <taxon>Pseudomonadati</taxon>
        <taxon>Pseudomonadota</taxon>
        <taxon>Alphaproteobacteria</taxon>
        <taxon>Rhodobacterales</taxon>
        <taxon>Roseobacteraceae</taxon>
        <taxon>Citreimonas</taxon>
    </lineage>
</organism>
<evidence type="ECO:0000313" key="2">
    <source>
        <dbReference type="Proteomes" id="UP000199286"/>
    </source>
</evidence>
<gene>
    <name evidence="1" type="ORF">SAMN05444340_13512</name>
</gene>
<proteinExistence type="predicted"/>